<proteinExistence type="predicted"/>
<dbReference type="AlphaFoldDB" id="A0ABD2JCZ3"/>
<gene>
    <name evidence="2" type="ORF">niasHS_009937</name>
</gene>
<sequence>MSCIFQCFRSLQFAHLIWRTLISSSLLSPLSPERCSLCTPQFRTCLIAKLSADRPPLSLITGVGQAETSFIIIGNSAHFEEEDGHRKEKQPKQPAHLFEKKRIYVNRVERFALQRHVTEFVLNCEPEELDWEFFWFTNLPFQEI</sequence>
<protein>
    <submittedName>
        <fullName evidence="2">Uncharacterized protein</fullName>
    </submittedName>
</protein>
<reference evidence="2 3" key="1">
    <citation type="submission" date="2024-10" db="EMBL/GenBank/DDBJ databases">
        <authorList>
            <person name="Kim D."/>
        </authorList>
    </citation>
    <scope>NUCLEOTIDE SEQUENCE [LARGE SCALE GENOMIC DNA]</scope>
    <source>
        <strain evidence="2">Taebaek</strain>
    </source>
</reference>
<keyword evidence="3" id="KW-1185">Reference proteome</keyword>
<evidence type="ECO:0000313" key="2">
    <source>
        <dbReference type="EMBL" id="KAL3088486.1"/>
    </source>
</evidence>
<accession>A0ABD2JCZ3</accession>
<feature type="chain" id="PRO_5044750751" evidence="1">
    <location>
        <begin position="20"/>
        <end position="144"/>
    </location>
</feature>
<name>A0ABD2JCZ3_HETSC</name>
<dbReference type="Proteomes" id="UP001620645">
    <property type="component" value="Unassembled WGS sequence"/>
</dbReference>
<evidence type="ECO:0000313" key="3">
    <source>
        <dbReference type="Proteomes" id="UP001620645"/>
    </source>
</evidence>
<keyword evidence="1" id="KW-0732">Signal</keyword>
<feature type="signal peptide" evidence="1">
    <location>
        <begin position="1"/>
        <end position="19"/>
    </location>
</feature>
<dbReference type="EMBL" id="JBICCN010000157">
    <property type="protein sequence ID" value="KAL3088486.1"/>
    <property type="molecule type" value="Genomic_DNA"/>
</dbReference>
<evidence type="ECO:0000256" key="1">
    <source>
        <dbReference type="SAM" id="SignalP"/>
    </source>
</evidence>
<organism evidence="2 3">
    <name type="scientific">Heterodera schachtii</name>
    <name type="common">Sugarbeet cyst nematode worm</name>
    <name type="synonym">Tylenchus schachtii</name>
    <dbReference type="NCBI Taxonomy" id="97005"/>
    <lineage>
        <taxon>Eukaryota</taxon>
        <taxon>Metazoa</taxon>
        <taxon>Ecdysozoa</taxon>
        <taxon>Nematoda</taxon>
        <taxon>Chromadorea</taxon>
        <taxon>Rhabditida</taxon>
        <taxon>Tylenchina</taxon>
        <taxon>Tylenchomorpha</taxon>
        <taxon>Tylenchoidea</taxon>
        <taxon>Heteroderidae</taxon>
        <taxon>Heteroderinae</taxon>
        <taxon>Heterodera</taxon>
    </lineage>
</organism>
<comment type="caution">
    <text evidence="2">The sequence shown here is derived from an EMBL/GenBank/DDBJ whole genome shotgun (WGS) entry which is preliminary data.</text>
</comment>